<gene>
    <name evidence="2" type="ORF">EVAR_12365_1</name>
</gene>
<reference evidence="2 3" key="1">
    <citation type="journal article" date="2019" name="Commun. Biol.">
        <title>The bagworm genome reveals a unique fibroin gene that provides high tensile strength.</title>
        <authorList>
            <person name="Kono N."/>
            <person name="Nakamura H."/>
            <person name="Ohtoshi R."/>
            <person name="Tomita M."/>
            <person name="Numata K."/>
            <person name="Arakawa K."/>
        </authorList>
    </citation>
    <scope>NUCLEOTIDE SEQUENCE [LARGE SCALE GENOMIC DNA]</scope>
</reference>
<sequence length="183" mass="19687">MEVTFAGLGTETGLPHMPPSPNSIDKPPKPPHPGLARVGAGEGLLTAAVTNETIRPWSESNPVPSDSKATPPSQCVTDASKRMYDLLNNLTLIGAPNPNRGCQGCDKADNDDDVAIINCMYGCLAQLCVSHRPDATASTFLIENGMALTPMVKCSYRECSRSTMMHHVVSLACRDRCLKTLYR</sequence>
<protein>
    <submittedName>
        <fullName evidence="2">Uncharacterized protein</fullName>
    </submittedName>
</protein>
<organism evidence="2 3">
    <name type="scientific">Eumeta variegata</name>
    <name type="common">Bagworm moth</name>
    <name type="synonym">Eumeta japonica</name>
    <dbReference type="NCBI Taxonomy" id="151549"/>
    <lineage>
        <taxon>Eukaryota</taxon>
        <taxon>Metazoa</taxon>
        <taxon>Ecdysozoa</taxon>
        <taxon>Arthropoda</taxon>
        <taxon>Hexapoda</taxon>
        <taxon>Insecta</taxon>
        <taxon>Pterygota</taxon>
        <taxon>Neoptera</taxon>
        <taxon>Endopterygota</taxon>
        <taxon>Lepidoptera</taxon>
        <taxon>Glossata</taxon>
        <taxon>Ditrysia</taxon>
        <taxon>Tineoidea</taxon>
        <taxon>Psychidae</taxon>
        <taxon>Oiketicinae</taxon>
        <taxon>Eumeta</taxon>
    </lineage>
</organism>
<dbReference type="AlphaFoldDB" id="A0A4C1WYR0"/>
<dbReference type="Proteomes" id="UP000299102">
    <property type="component" value="Unassembled WGS sequence"/>
</dbReference>
<evidence type="ECO:0000256" key="1">
    <source>
        <dbReference type="SAM" id="MobiDB-lite"/>
    </source>
</evidence>
<feature type="region of interest" description="Disordered" evidence="1">
    <location>
        <begin position="54"/>
        <end position="74"/>
    </location>
</feature>
<keyword evidence="3" id="KW-1185">Reference proteome</keyword>
<feature type="region of interest" description="Disordered" evidence="1">
    <location>
        <begin position="1"/>
        <end position="38"/>
    </location>
</feature>
<evidence type="ECO:0000313" key="3">
    <source>
        <dbReference type="Proteomes" id="UP000299102"/>
    </source>
</evidence>
<name>A0A4C1WYR0_EUMVA</name>
<comment type="caution">
    <text evidence="2">The sequence shown here is derived from an EMBL/GenBank/DDBJ whole genome shotgun (WGS) entry which is preliminary data.</text>
</comment>
<dbReference type="EMBL" id="BGZK01000698">
    <property type="protein sequence ID" value="GBP56686.1"/>
    <property type="molecule type" value="Genomic_DNA"/>
</dbReference>
<evidence type="ECO:0000313" key="2">
    <source>
        <dbReference type="EMBL" id="GBP56686.1"/>
    </source>
</evidence>
<proteinExistence type="predicted"/>
<accession>A0A4C1WYR0</accession>